<evidence type="ECO:0000259" key="2">
    <source>
        <dbReference type="Pfam" id="PF10354"/>
    </source>
</evidence>
<dbReference type="GO" id="GO:0070042">
    <property type="term" value="F:rRNA (uridine-N3-)-methyltransferase activity"/>
    <property type="evidence" value="ECO:0007669"/>
    <property type="project" value="InterPro"/>
</dbReference>
<name>K8E9M6_9CHLO</name>
<dbReference type="EMBL" id="FO082278">
    <property type="protein sequence ID" value="CCO14344.1"/>
    <property type="molecule type" value="Genomic_DNA"/>
</dbReference>
<dbReference type="KEGG" id="bpg:Bathy01g06970"/>
<dbReference type="GeneID" id="19018431"/>
<dbReference type="AlphaFoldDB" id="K8E9M6"/>
<dbReference type="Pfam" id="PF10354">
    <property type="entry name" value="BMT5-like"/>
    <property type="match status" value="1"/>
</dbReference>
<dbReference type="OrthoDB" id="544642at2759"/>
<keyword evidence="4" id="KW-1185">Reference proteome</keyword>
<evidence type="ECO:0000313" key="3">
    <source>
        <dbReference type="EMBL" id="CCO14344.1"/>
    </source>
</evidence>
<accession>K8E9M6</accession>
<organism evidence="3 4">
    <name type="scientific">Bathycoccus prasinos</name>
    <dbReference type="NCBI Taxonomy" id="41875"/>
    <lineage>
        <taxon>Eukaryota</taxon>
        <taxon>Viridiplantae</taxon>
        <taxon>Chlorophyta</taxon>
        <taxon>Mamiellophyceae</taxon>
        <taxon>Mamiellales</taxon>
        <taxon>Bathycoccaceae</taxon>
        <taxon>Bathycoccus</taxon>
    </lineage>
</organism>
<proteinExistence type="predicted"/>
<protein>
    <submittedName>
        <fullName evidence="3">Unnamed protein product</fullName>
    </submittedName>
</protein>
<feature type="region of interest" description="Disordered" evidence="1">
    <location>
        <begin position="1"/>
        <end position="49"/>
    </location>
</feature>
<sequence>MEEENNNSERKRKKKEKKKNKRKKTRCDDENIDGGFKKKKSSSLSPPPPMFAFKEQLSCSNFMLNKKCEACVRKVEKMRRECCLSGEDDVKKSSSSSKIVLKRPEECERFKRYHHHQEEEEEEQNARNEKQSVVGLYAKGDRILTVGDGDLTFSLSLAKRLKKVKLIATTHETKASLEKAYGKDAIKATLDELAVCGEDVLVLHGVDAAKLKESLMDAAAVAASNKRDVLERVEKCIDEGFDKIVWNFPCVSREEDTGEAKDGAREGADGRNPADVELNRNLTLTFIANAAVVLRKKKSKKKRGAGEVHVTHKVGMHPSSWNVPELKATTTTSSSSQPRGVIRAIASVFFDRMVYLPYKPRKALVAKSFSIADAKTFIFCVFEEEEEEEEEFSLNAWMRERKDVLEKLTP</sequence>
<gene>
    <name evidence="3" type="ORF">Bathy01g06970</name>
</gene>
<feature type="compositionally biased region" description="Basic residues" evidence="1">
    <location>
        <begin position="10"/>
        <end position="25"/>
    </location>
</feature>
<dbReference type="GO" id="GO:0005737">
    <property type="term" value="C:cytoplasm"/>
    <property type="evidence" value="ECO:0007669"/>
    <property type="project" value="TreeGrafter"/>
</dbReference>
<dbReference type="RefSeq" id="XP_007515465.1">
    <property type="nucleotide sequence ID" value="XM_007515403.1"/>
</dbReference>
<dbReference type="PANTHER" id="PTHR11538:SF104">
    <property type="entry name" value="25S RRNA (URIDINE-N(3))-METHYLTRANSFERASE BMT5-LIKE DOMAIN-CONTAINING PROTEIN"/>
    <property type="match status" value="1"/>
</dbReference>
<evidence type="ECO:0000256" key="1">
    <source>
        <dbReference type="SAM" id="MobiDB-lite"/>
    </source>
</evidence>
<dbReference type="GO" id="GO:0070475">
    <property type="term" value="P:rRNA base methylation"/>
    <property type="evidence" value="ECO:0007669"/>
    <property type="project" value="InterPro"/>
</dbReference>
<dbReference type="PANTHER" id="PTHR11538">
    <property type="entry name" value="PHENYLALANYL-TRNA SYNTHETASE"/>
    <property type="match status" value="1"/>
</dbReference>
<feature type="domain" description="25S rRNA (uridine-N(3))-methyltransferase BMT5-like" evidence="2">
    <location>
        <begin position="144"/>
        <end position="359"/>
    </location>
</feature>
<reference evidence="3 4" key="1">
    <citation type="submission" date="2011-10" db="EMBL/GenBank/DDBJ databases">
        <authorList>
            <person name="Genoscope - CEA"/>
        </authorList>
    </citation>
    <scope>NUCLEOTIDE SEQUENCE [LARGE SCALE GENOMIC DNA]</scope>
    <source>
        <strain evidence="3 4">RCC 1105</strain>
    </source>
</reference>
<dbReference type="InterPro" id="IPR019446">
    <property type="entry name" value="BMT5-like"/>
</dbReference>
<evidence type="ECO:0000313" key="4">
    <source>
        <dbReference type="Proteomes" id="UP000198341"/>
    </source>
</evidence>
<dbReference type="Proteomes" id="UP000198341">
    <property type="component" value="Chromosome 1"/>
</dbReference>